<feature type="region of interest" description="Disordered" evidence="1">
    <location>
        <begin position="58"/>
        <end position="79"/>
    </location>
</feature>
<keyword evidence="3" id="KW-1185">Reference proteome</keyword>
<evidence type="ECO:0000313" key="2">
    <source>
        <dbReference type="EMBL" id="RBP18249.1"/>
    </source>
</evidence>
<organism evidence="2 3">
    <name type="scientific">Roseiarcus fermentans</name>
    <dbReference type="NCBI Taxonomy" id="1473586"/>
    <lineage>
        <taxon>Bacteria</taxon>
        <taxon>Pseudomonadati</taxon>
        <taxon>Pseudomonadota</taxon>
        <taxon>Alphaproteobacteria</taxon>
        <taxon>Hyphomicrobiales</taxon>
        <taxon>Roseiarcaceae</taxon>
        <taxon>Roseiarcus</taxon>
    </lineage>
</organism>
<reference evidence="2 3" key="1">
    <citation type="submission" date="2018-06" db="EMBL/GenBank/DDBJ databases">
        <title>Genomic Encyclopedia of Type Strains, Phase IV (KMG-IV): sequencing the most valuable type-strain genomes for metagenomic binning, comparative biology and taxonomic classification.</title>
        <authorList>
            <person name="Goeker M."/>
        </authorList>
    </citation>
    <scope>NUCLEOTIDE SEQUENCE [LARGE SCALE GENOMIC DNA]</scope>
    <source>
        <strain evidence="2 3">DSM 24875</strain>
    </source>
</reference>
<gene>
    <name evidence="2" type="ORF">DFR50_101193</name>
</gene>
<dbReference type="AlphaFoldDB" id="A0A366FX26"/>
<evidence type="ECO:0000313" key="3">
    <source>
        <dbReference type="Proteomes" id="UP000253529"/>
    </source>
</evidence>
<name>A0A366FX26_9HYPH</name>
<protein>
    <submittedName>
        <fullName evidence="2">Uncharacterized protein</fullName>
    </submittedName>
</protein>
<comment type="caution">
    <text evidence="2">The sequence shown here is derived from an EMBL/GenBank/DDBJ whole genome shotgun (WGS) entry which is preliminary data.</text>
</comment>
<evidence type="ECO:0000256" key="1">
    <source>
        <dbReference type="SAM" id="MobiDB-lite"/>
    </source>
</evidence>
<dbReference type="EMBL" id="QNRK01000001">
    <property type="protein sequence ID" value="RBP18249.1"/>
    <property type="molecule type" value="Genomic_DNA"/>
</dbReference>
<dbReference type="Proteomes" id="UP000253529">
    <property type="component" value="Unassembled WGS sequence"/>
</dbReference>
<accession>A0A366FX26</accession>
<sequence length="79" mass="8424">MIHSVQFLDRSGQVLRKAYVRAASEMDAFRMLGPWPPGACSVRILAAFDGDDPWAGLPASAPQPASGCLGPRRVQGCNP</sequence>
<proteinExistence type="predicted"/>